<dbReference type="CDD" id="cd08662">
    <property type="entry name" value="M13"/>
    <property type="match status" value="1"/>
</dbReference>
<dbReference type="Proteomes" id="UP000029998">
    <property type="component" value="Unassembled WGS sequence"/>
</dbReference>
<reference evidence="11 12" key="1">
    <citation type="submission" date="2013-08" db="EMBL/GenBank/DDBJ databases">
        <title>Genome sequencing of Lysobacter.</title>
        <authorList>
            <person name="Zhang S."/>
            <person name="Wang G."/>
        </authorList>
    </citation>
    <scope>NUCLEOTIDE SEQUENCE [LARGE SCALE GENOMIC DNA]</scope>
    <source>
        <strain evidence="11 12">GH1-9</strain>
    </source>
</reference>
<evidence type="ECO:0000256" key="2">
    <source>
        <dbReference type="ARBA" id="ARBA00007357"/>
    </source>
</evidence>
<feature type="chain" id="PRO_5001962566" evidence="8">
    <location>
        <begin position="25"/>
        <end position="670"/>
    </location>
</feature>
<feature type="domain" description="Peptidase M13 N-terminal" evidence="10">
    <location>
        <begin position="41"/>
        <end position="417"/>
    </location>
</feature>
<evidence type="ECO:0000313" key="11">
    <source>
        <dbReference type="EMBL" id="KGM56029.1"/>
    </source>
</evidence>
<dbReference type="InterPro" id="IPR008753">
    <property type="entry name" value="Peptidase_M13_N"/>
</dbReference>
<evidence type="ECO:0000256" key="3">
    <source>
        <dbReference type="ARBA" id="ARBA00022670"/>
    </source>
</evidence>
<dbReference type="Pfam" id="PF05649">
    <property type="entry name" value="Peptidase_M13_N"/>
    <property type="match status" value="1"/>
</dbReference>
<keyword evidence="3" id="KW-0645">Protease</keyword>
<keyword evidence="7" id="KW-0482">Metalloprotease</keyword>
<evidence type="ECO:0000256" key="4">
    <source>
        <dbReference type="ARBA" id="ARBA00022723"/>
    </source>
</evidence>
<feature type="signal peptide" evidence="8">
    <location>
        <begin position="1"/>
        <end position="24"/>
    </location>
</feature>
<comment type="similarity">
    <text evidence="2">Belongs to the peptidase M13 family.</text>
</comment>
<dbReference type="STRING" id="1385517.N800_10415"/>
<evidence type="ECO:0000256" key="8">
    <source>
        <dbReference type="SAM" id="SignalP"/>
    </source>
</evidence>
<dbReference type="PROSITE" id="PS51885">
    <property type="entry name" value="NEPRILYSIN"/>
    <property type="match status" value="1"/>
</dbReference>
<evidence type="ECO:0000256" key="1">
    <source>
        <dbReference type="ARBA" id="ARBA00001947"/>
    </source>
</evidence>
<comment type="caution">
    <text evidence="11">The sequence shown here is derived from an EMBL/GenBank/DDBJ whole genome shotgun (WGS) entry which is preliminary data.</text>
</comment>
<evidence type="ECO:0000259" key="9">
    <source>
        <dbReference type="Pfam" id="PF01431"/>
    </source>
</evidence>
<keyword evidence="12" id="KW-1185">Reference proteome</keyword>
<evidence type="ECO:0000313" key="12">
    <source>
        <dbReference type="Proteomes" id="UP000029998"/>
    </source>
</evidence>
<organism evidence="11 12">
    <name type="scientific">Lysobacter daejeonensis GH1-9</name>
    <dbReference type="NCBI Taxonomy" id="1385517"/>
    <lineage>
        <taxon>Bacteria</taxon>
        <taxon>Pseudomonadati</taxon>
        <taxon>Pseudomonadota</taxon>
        <taxon>Gammaproteobacteria</taxon>
        <taxon>Lysobacterales</taxon>
        <taxon>Lysobacteraceae</taxon>
        <taxon>Aerolutibacter</taxon>
    </lineage>
</organism>
<dbReference type="AlphaFoldDB" id="A0A0A0EZQ9"/>
<protein>
    <submittedName>
        <fullName evidence="11">Peptidase M13</fullName>
    </submittedName>
</protein>
<dbReference type="Pfam" id="PF01431">
    <property type="entry name" value="Peptidase_M13"/>
    <property type="match status" value="1"/>
</dbReference>
<dbReference type="GO" id="GO:0016485">
    <property type="term" value="P:protein processing"/>
    <property type="evidence" value="ECO:0007669"/>
    <property type="project" value="TreeGrafter"/>
</dbReference>
<keyword evidence="4" id="KW-0479">Metal-binding</keyword>
<comment type="cofactor">
    <cofactor evidence="1">
        <name>Zn(2+)</name>
        <dbReference type="ChEBI" id="CHEBI:29105"/>
    </cofactor>
</comment>
<dbReference type="GO" id="GO:0004222">
    <property type="term" value="F:metalloendopeptidase activity"/>
    <property type="evidence" value="ECO:0007669"/>
    <property type="project" value="InterPro"/>
</dbReference>
<gene>
    <name evidence="11" type="ORF">N800_10415</name>
</gene>
<dbReference type="EMBL" id="AVPU01000002">
    <property type="protein sequence ID" value="KGM56029.1"/>
    <property type="molecule type" value="Genomic_DNA"/>
</dbReference>
<dbReference type="Gene3D" id="1.10.1380.10">
    <property type="entry name" value="Neutral endopeptidase , domain2"/>
    <property type="match status" value="1"/>
</dbReference>
<dbReference type="InterPro" id="IPR000718">
    <property type="entry name" value="Peptidase_M13"/>
</dbReference>
<proteinExistence type="inferred from homology"/>
<sequence length="670" mass="72331">MTPRPLACALALGLIATLAHPADAAKRRAGKASAPAASMACTDFYTQANADWLKAHPLPKGVGAITALGELNARASQQQVDLLNAAMRQPQDNVQKLLGDFWASGLDEAAVERDGATPIQPLLARINAIRKAKDVAPSIAALHQVGIPVAFDFGADVDLADLDRHIGYFSQGGLGLPDPAFYTRTDAATTQVMARYRDYVQKLLALTGTPQKRLAEEAQQVIDLETRIARLHPAAATASTNPRILYAPVPTASLGKQYPRLQLDAFLKTQGVNDDSVSLASPNLFSQLDGLIANLKPAQWKTYLRWRVADTMAPYLSKSFQDASFDFRGRLLAGQDAPAPRQQRVLEAINLAAGPMLGRQYVTAYLPSTTRDRATEIAGHVRDALIAAVEHDNRFGPAAKAEAKAKLAALKIEVGAPRRDLDYTVQPMGRGSFGSNMLIASTWRHREEMKRIGRGNADRRWNVLPQQPALTYDVAQNRLIVTAAMLQPPVLDTNRDLGRQYGALGALVGHELSHAIGPRGRMVDAKGEVRDWWTGNEVNAWTDVGNRIATQLGQRTYPSLGSSRVDGPRVRDIAVADQSGVELAWTAFRNAQPAAGKDAQQGFFTGWAGLWAEQLDAGVASERAQHSAYPPGAARANAPLVQLPAFGTAYGCKPGQPMQAAVADRITLWK</sequence>
<name>A0A0A0EZQ9_9GAMM</name>
<dbReference type="PANTHER" id="PTHR11733">
    <property type="entry name" value="ZINC METALLOPROTEASE FAMILY M13 NEPRILYSIN-RELATED"/>
    <property type="match status" value="1"/>
</dbReference>
<dbReference type="eggNOG" id="COG3590">
    <property type="taxonomic scope" value="Bacteria"/>
</dbReference>
<evidence type="ECO:0000256" key="7">
    <source>
        <dbReference type="ARBA" id="ARBA00023049"/>
    </source>
</evidence>
<dbReference type="GO" id="GO:0046872">
    <property type="term" value="F:metal ion binding"/>
    <property type="evidence" value="ECO:0007669"/>
    <property type="project" value="UniProtKB-KW"/>
</dbReference>
<dbReference type="SUPFAM" id="SSF55486">
    <property type="entry name" value="Metalloproteases ('zincins'), catalytic domain"/>
    <property type="match status" value="1"/>
</dbReference>
<keyword evidence="8" id="KW-0732">Signal</keyword>
<dbReference type="InterPro" id="IPR018497">
    <property type="entry name" value="Peptidase_M13_C"/>
</dbReference>
<dbReference type="PRINTS" id="PR00786">
    <property type="entry name" value="NEPRILYSIN"/>
</dbReference>
<dbReference type="InterPro" id="IPR024079">
    <property type="entry name" value="MetalloPept_cat_dom_sf"/>
</dbReference>
<dbReference type="GO" id="GO:0005886">
    <property type="term" value="C:plasma membrane"/>
    <property type="evidence" value="ECO:0007669"/>
    <property type="project" value="TreeGrafter"/>
</dbReference>
<evidence type="ECO:0000256" key="5">
    <source>
        <dbReference type="ARBA" id="ARBA00022801"/>
    </source>
</evidence>
<dbReference type="Gene3D" id="3.40.390.10">
    <property type="entry name" value="Collagenase (Catalytic Domain)"/>
    <property type="match status" value="1"/>
</dbReference>
<dbReference type="RefSeq" id="WP_036134086.1">
    <property type="nucleotide sequence ID" value="NZ_AVPU01000002.1"/>
</dbReference>
<evidence type="ECO:0000259" key="10">
    <source>
        <dbReference type="Pfam" id="PF05649"/>
    </source>
</evidence>
<keyword evidence="5" id="KW-0378">Hydrolase</keyword>
<feature type="domain" description="Peptidase M13 C-terminal" evidence="9">
    <location>
        <begin position="472"/>
        <end position="662"/>
    </location>
</feature>
<accession>A0A0A0EZQ9</accession>
<evidence type="ECO:0000256" key="6">
    <source>
        <dbReference type="ARBA" id="ARBA00022833"/>
    </source>
</evidence>
<dbReference type="InterPro" id="IPR042089">
    <property type="entry name" value="Peptidase_M13_dom_2"/>
</dbReference>
<dbReference type="PANTHER" id="PTHR11733:SF167">
    <property type="entry name" value="FI17812P1-RELATED"/>
    <property type="match status" value="1"/>
</dbReference>
<dbReference type="OrthoDB" id="9775677at2"/>
<keyword evidence="6" id="KW-0862">Zinc</keyword>